<dbReference type="EMBL" id="CAJPVJ010007157">
    <property type="protein sequence ID" value="CAG2171022.1"/>
    <property type="molecule type" value="Genomic_DNA"/>
</dbReference>
<dbReference type="Proteomes" id="UP000728032">
    <property type="component" value="Unassembled WGS sequence"/>
</dbReference>
<name>A0A7R9M7Q8_9ACAR</name>
<evidence type="ECO:0000313" key="2">
    <source>
        <dbReference type="EMBL" id="CAD7653835.1"/>
    </source>
</evidence>
<protein>
    <submittedName>
        <fullName evidence="2">Uncharacterized protein</fullName>
    </submittedName>
</protein>
<feature type="coiled-coil region" evidence="1">
    <location>
        <begin position="55"/>
        <end position="103"/>
    </location>
</feature>
<accession>A0A7R9M7Q8</accession>
<dbReference type="AlphaFoldDB" id="A0A7R9M7Q8"/>
<proteinExistence type="predicted"/>
<keyword evidence="1" id="KW-0175">Coiled coil</keyword>
<evidence type="ECO:0000313" key="3">
    <source>
        <dbReference type="Proteomes" id="UP000728032"/>
    </source>
</evidence>
<sequence length="151" mass="17199">MVAEVVMVVEDMDGVVMEVVMDVEAMAVEDIMEDIMEGEVMDMAPFFWSSLPSLQLRLREVMEAEEEVMAEAEEAEGEVITAAEEAEEEVMTAAEEVDIEVAEDMEEEGVFSQLNQIIEEYVIEKYIIEEDSLLDIHHKITKEFSIKNIDK</sequence>
<dbReference type="EMBL" id="OC921982">
    <property type="protein sequence ID" value="CAD7653835.1"/>
    <property type="molecule type" value="Genomic_DNA"/>
</dbReference>
<keyword evidence="3" id="KW-1185">Reference proteome</keyword>
<organism evidence="2">
    <name type="scientific">Oppiella nova</name>
    <dbReference type="NCBI Taxonomy" id="334625"/>
    <lineage>
        <taxon>Eukaryota</taxon>
        <taxon>Metazoa</taxon>
        <taxon>Ecdysozoa</taxon>
        <taxon>Arthropoda</taxon>
        <taxon>Chelicerata</taxon>
        <taxon>Arachnida</taxon>
        <taxon>Acari</taxon>
        <taxon>Acariformes</taxon>
        <taxon>Sarcoptiformes</taxon>
        <taxon>Oribatida</taxon>
        <taxon>Brachypylina</taxon>
        <taxon>Oppioidea</taxon>
        <taxon>Oppiidae</taxon>
        <taxon>Oppiella</taxon>
    </lineage>
</organism>
<reference evidence="2" key="1">
    <citation type="submission" date="2020-11" db="EMBL/GenBank/DDBJ databases">
        <authorList>
            <person name="Tran Van P."/>
        </authorList>
    </citation>
    <scope>NUCLEOTIDE SEQUENCE</scope>
</reference>
<evidence type="ECO:0000256" key="1">
    <source>
        <dbReference type="SAM" id="Coils"/>
    </source>
</evidence>
<gene>
    <name evidence="2" type="ORF">ONB1V03_LOCUS10488</name>
</gene>